<protein>
    <submittedName>
        <fullName evidence="1">Uncharacterized protein</fullName>
    </submittedName>
</protein>
<dbReference type="EMBL" id="CP025197">
    <property type="protein sequence ID" value="AUG56146.1"/>
    <property type="molecule type" value="Genomic_DNA"/>
</dbReference>
<dbReference type="AlphaFoldDB" id="A0A2K9E3W0"/>
<evidence type="ECO:0000313" key="2">
    <source>
        <dbReference type="Proteomes" id="UP000233534"/>
    </source>
</evidence>
<sequence length="400" mass="48533">MEIIDLRPYSGLNTRILDYKTNEIIFSKDNKIEEKYYYCISRYNLNSNTVEEIYRYEIPHYEFYNQYAYIFGEEIFIIKMKFPHKVEIDILNKITKKIKSMNSFEIKEEITSIPISINNRYFVFYGDIDEMNERKYTENKEKGYSHYLYLCDLSEDKIYFIKDLRLVDGLSVVHGLINKLPTFIHDNQQYLIFNETYMDDWEYEDIYNLIQSNKLSKDLVKEIEALYLININDFVKTIKIGEQNVPFKVICKRHINGWVRYLGMDDKNIYFREKDFITQIEKIFAINKTNFESTVVKEINHKDVKGRLIYDNNKIYEEIESDDSIEIKGIYNCDYNLCFKKDRNISFEEYINNRYLIISQWIEDTEDNYYEFVHITDTKENKCIKYEGRCHIYDSHVILY</sequence>
<reference evidence="1 2" key="1">
    <citation type="submission" date="2017-12" db="EMBL/GenBank/DDBJ databases">
        <title>Complete genome sequence of Herbivorax saccincola GGR1, a novel Cellulosome-producing hydrolytic bacterium in a thermophilic biogas plant, established by Illumina and Nanopore MinION sequencing.</title>
        <authorList>
            <person name="Pechtl A."/>
            <person name="Ruckert C."/>
            <person name="Koeck D.E."/>
            <person name="Maus I."/>
            <person name="Winkler A."/>
            <person name="Kalinowski J."/>
            <person name="Puhler A."/>
            <person name="Schwarz W.W."/>
            <person name="Zverlov V.V."/>
            <person name="Schluter A."/>
            <person name="Liebl W."/>
        </authorList>
    </citation>
    <scope>NUCLEOTIDE SEQUENCE [LARGE SCALE GENOMIC DNA]</scope>
    <source>
        <strain evidence="2">SR1</strain>
    </source>
</reference>
<name>A0A2K9E3W0_9FIRM</name>
<keyword evidence="2" id="KW-1185">Reference proteome</keyword>
<evidence type="ECO:0000313" key="1">
    <source>
        <dbReference type="EMBL" id="AUG56146.1"/>
    </source>
</evidence>
<dbReference type="Proteomes" id="UP000233534">
    <property type="component" value="Chromosome"/>
</dbReference>
<accession>A0A2K9E3W0</accession>
<organism evidence="1 2">
    <name type="scientific">Acetivibrio saccincola</name>
    <dbReference type="NCBI Taxonomy" id="1677857"/>
    <lineage>
        <taxon>Bacteria</taxon>
        <taxon>Bacillati</taxon>
        <taxon>Bacillota</taxon>
        <taxon>Clostridia</taxon>
        <taxon>Eubacteriales</taxon>
        <taxon>Oscillospiraceae</taxon>
        <taxon>Acetivibrio</taxon>
    </lineage>
</organism>
<dbReference type="RefSeq" id="WP_101298580.1">
    <property type="nucleotide sequence ID" value="NZ_CP025197.1"/>
</dbReference>
<gene>
    <name evidence="1" type="ORF">HVS_00860</name>
</gene>
<dbReference type="KEGG" id="hsc:HVS_00860"/>
<proteinExistence type="predicted"/>